<dbReference type="InterPro" id="IPR011042">
    <property type="entry name" value="6-blade_b-propeller_TolB-like"/>
</dbReference>
<evidence type="ECO:0000313" key="2">
    <source>
        <dbReference type="EMBL" id="TVY68894.1"/>
    </source>
</evidence>
<feature type="chain" id="PRO_5035853502" description="SMP-30/Gluconolactonase/LRE-like region domain-containing protein" evidence="1">
    <location>
        <begin position="17"/>
        <end position="297"/>
    </location>
</feature>
<dbReference type="Gene3D" id="2.120.10.30">
    <property type="entry name" value="TolB, C-terminal domain"/>
    <property type="match status" value="1"/>
</dbReference>
<protein>
    <recommendedName>
        <fullName evidence="4">SMP-30/Gluconolactonase/LRE-like region domain-containing protein</fullName>
    </recommendedName>
</protein>
<comment type="caution">
    <text evidence="2">The sequence shown here is derived from an EMBL/GenBank/DDBJ whole genome shotgun (WGS) entry which is preliminary data.</text>
</comment>
<accession>A0A8T9C329</accession>
<dbReference type="PANTHER" id="PTHR42060:SF1">
    <property type="entry name" value="NHL REPEAT-CONTAINING PROTEIN"/>
    <property type="match status" value="1"/>
</dbReference>
<feature type="signal peptide" evidence="1">
    <location>
        <begin position="1"/>
        <end position="16"/>
    </location>
</feature>
<organism evidence="2 3">
    <name type="scientific">Lachnellula suecica</name>
    <dbReference type="NCBI Taxonomy" id="602035"/>
    <lineage>
        <taxon>Eukaryota</taxon>
        <taxon>Fungi</taxon>
        <taxon>Dikarya</taxon>
        <taxon>Ascomycota</taxon>
        <taxon>Pezizomycotina</taxon>
        <taxon>Leotiomycetes</taxon>
        <taxon>Helotiales</taxon>
        <taxon>Lachnaceae</taxon>
        <taxon>Lachnellula</taxon>
    </lineage>
</organism>
<proteinExistence type="predicted"/>
<evidence type="ECO:0008006" key="4">
    <source>
        <dbReference type="Google" id="ProtNLM"/>
    </source>
</evidence>
<reference evidence="2 3" key="1">
    <citation type="submission" date="2018-05" db="EMBL/GenBank/DDBJ databases">
        <title>Genome sequencing and assembly of the regulated plant pathogen Lachnellula willkommii and related sister species for the development of diagnostic species identification markers.</title>
        <authorList>
            <person name="Giroux E."/>
            <person name="Bilodeau G."/>
        </authorList>
    </citation>
    <scope>NUCLEOTIDE SEQUENCE [LARGE SCALE GENOMIC DNA]</scope>
    <source>
        <strain evidence="2 3">CBS 268.59</strain>
    </source>
</reference>
<name>A0A8T9C329_9HELO</name>
<dbReference type="InterPro" id="IPR052998">
    <property type="entry name" value="Hetero-Diels-Alderase-like"/>
</dbReference>
<evidence type="ECO:0000313" key="3">
    <source>
        <dbReference type="Proteomes" id="UP000469558"/>
    </source>
</evidence>
<keyword evidence="3" id="KW-1185">Reference proteome</keyword>
<dbReference type="AlphaFoldDB" id="A0A8T9C329"/>
<gene>
    <name evidence="2" type="ORF">LSUE1_G009416</name>
</gene>
<dbReference type="Proteomes" id="UP000469558">
    <property type="component" value="Unassembled WGS sequence"/>
</dbReference>
<sequence length="297" mass="30388">MRFLSLLVGMLPLASGAVISRQTTSTIFKFSSPGVSAENIAIRPSGQLLVTFMDAAQLYSIDPSTKTGTKLVTFPGFTSTAGITEVSPDVFAVVAGNYSGSGGNKAGSWAIWKVDLTGAAPKTEVVKRFADSTMFNGLTTLNNDTVLIGEGKGSVIRLSISNGSSSTAIQDASMAPPSSAPIPLGIDGVRYFNGTVYFTNIFKNTFSKVPVDATGKATGAVVPIWTNNLGDDFTFGADGSAYVAGSGKLLKVTADGKVSTAATISSPTSCAFGRGSADKGILYVTSSGSVVSVPISS</sequence>
<evidence type="ECO:0000256" key="1">
    <source>
        <dbReference type="SAM" id="SignalP"/>
    </source>
</evidence>
<dbReference type="SUPFAM" id="SSF63829">
    <property type="entry name" value="Calcium-dependent phosphotriesterase"/>
    <property type="match status" value="1"/>
</dbReference>
<dbReference type="EMBL" id="QGMK01001384">
    <property type="protein sequence ID" value="TVY68894.1"/>
    <property type="molecule type" value="Genomic_DNA"/>
</dbReference>
<dbReference type="OrthoDB" id="5233393at2759"/>
<dbReference type="PANTHER" id="PTHR42060">
    <property type="entry name" value="NHL REPEAT-CONTAINING PROTEIN-RELATED"/>
    <property type="match status" value="1"/>
</dbReference>
<keyword evidence="1" id="KW-0732">Signal</keyword>